<dbReference type="Proteomes" id="UP000274391">
    <property type="component" value="Unassembled WGS sequence"/>
</dbReference>
<sequence>MWSLELFRTVDGLRLGELPRVPFSWSRDVRDGRMAEPPQSAGEQSLSSFSWSLAALEHAGWIDRSEPNWQARLLATLMPVRNGIAALWDGVPIVAGPINPQVQLTAKKISITVDGPTDLLKSRFVVPEEFAANRQIAFKNLDLGSIAAEVVKIALAKPGGNLPIQFEEPRTGTRERTYQAFNVANLDVASVLEKIANVEGGPDIDFRPVILDEQHIGWQMLTGTEHDPWLGQASIHSWEVGSVDTQSLNATYSAAYVAHRVYGVGGGQDVAVPVVRADTDVPTDWPLVERVVSDSSIEANSVHLLRRDAEARLLPFPLVQVSLEVRADGSTPLGTFWPGELAEISVQGHSALSDGTHLLRILGMKGNAGKSVTLTFDPVEVKAW</sequence>
<dbReference type="RefSeq" id="WP_124973412.1">
    <property type="nucleotide sequence ID" value="NZ_RQVS01000014.1"/>
</dbReference>
<protein>
    <recommendedName>
        <fullName evidence="3">Minor tail protein</fullName>
    </recommendedName>
</protein>
<evidence type="ECO:0000313" key="1">
    <source>
        <dbReference type="EMBL" id="RRJ85896.1"/>
    </source>
</evidence>
<keyword evidence="2" id="KW-1185">Reference proteome</keyword>
<name>A0A3P3VWA8_9MICO</name>
<accession>A0A3P3VWA8</accession>
<evidence type="ECO:0008006" key="3">
    <source>
        <dbReference type="Google" id="ProtNLM"/>
    </source>
</evidence>
<reference evidence="1 2" key="1">
    <citation type="submission" date="2018-11" db="EMBL/GenBank/DDBJ databases">
        <title>YIM 102482-1 draft genome.</title>
        <authorList>
            <person name="Li G."/>
            <person name="Jiang Y."/>
        </authorList>
    </citation>
    <scope>NUCLEOTIDE SEQUENCE [LARGE SCALE GENOMIC DNA]</scope>
    <source>
        <strain evidence="1 2">YIM 102482-1</strain>
    </source>
</reference>
<dbReference type="EMBL" id="RQVS01000014">
    <property type="protein sequence ID" value="RRJ85896.1"/>
    <property type="molecule type" value="Genomic_DNA"/>
</dbReference>
<comment type="caution">
    <text evidence="1">The sequence shown here is derived from an EMBL/GenBank/DDBJ whole genome shotgun (WGS) entry which is preliminary data.</text>
</comment>
<proteinExistence type="predicted"/>
<gene>
    <name evidence="1" type="ORF">EG850_10935</name>
</gene>
<evidence type="ECO:0000313" key="2">
    <source>
        <dbReference type="Proteomes" id="UP000274391"/>
    </source>
</evidence>
<organism evidence="1 2">
    <name type="scientific">Gulosibacter macacae</name>
    <dbReference type="NCBI Taxonomy" id="2488791"/>
    <lineage>
        <taxon>Bacteria</taxon>
        <taxon>Bacillati</taxon>
        <taxon>Actinomycetota</taxon>
        <taxon>Actinomycetes</taxon>
        <taxon>Micrococcales</taxon>
        <taxon>Microbacteriaceae</taxon>
        <taxon>Gulosibacter</taxon>
    </lineage>
</organism>
<dbReference type="AlphaFoldDB" id="A0A3P3VWA8"/>
<dbReference type="OrthoDB" id="3194419at2"/>